<evidence type="ECO:0000313" key="6">
    <source>
        <dbReference type="EMBL" id="CAK7227726.1"/>
    </source>
</evidence>
<dbReference type="SUPFAM" id="SSF48371">
    <property type="entry name" value="ARM repeat"/>
    <property type="match status" value="1"/>
</dbReference>
<dbReference type="InterPro" id="IPR016024">
    <property type="entry name" value="ARM-type_fold"/>
</dbReference>
<dbReference type="Pfam" id="PF04802">
    <property type="entry name" value="PP4R3"/>
    <property type="match status" value="1"/>
</dbReference>
<evidence type="ECO:0000259" key="4">
    <source>
        <dbReference type="Pfam" id="PF04802"/>
    </source>
</evidence>
<dbReference type="PANTHER" id="PTHR23318:SF0">
    <property type="entry name" value="SERINE_THREONINE-PROTEIN PHOSPHATASE 4 REGULATORY SUBUNIT 3"/>
    <property type="match status" value="1"/>
</dbReference>
<feature type="region of interest" description="Disordered" evidence="3">
    <location>
        <begin position="732"/>
        <end position="993"/>
    </location>
</feature>
<feature type="compositionally biased region" description="Low complexity" evidence="3">
    <location>
        <begin position="734"/>
        <end position="744"/>
    </location>
</feature>
<feature type="compositionally biased region" description="Low complexity" evidence="3">
    <location>
        <begin position="965"/>
        <end position="976"/>
    </location>
</feature>
<gene>
    <name evidence="6" type="primary">PSY2</name>
    <name evidence="6" type="ORF">SCUCBS95973_006641</name>
</gene>
<sequence length="1023" mass="114089">MRAQSPPEAETLATTTLVDSDLLSLDQDYDILYGRLPSTDGEGQHDTSMMAQAVPHPTQTIDRKRVKVYELRNNDWFDRGTGLCSSTYITTEDGEVREPRIIVESEDAPDRLLLDTRISHEDGFQRQQGMWYPVTTRFLGRDTLIVWTEPTTGLDMALSFQEADGCLLIWNFIHEVQRSIAPQMGEDNMSDEAPVDMSASIALPPAELANLEDIETNMRIMSTTASGRDALSRSIISDNYIHKLIPLVEVAEDLESLMDLHRLCNIIKIILLMNDTAIIEYALSDDCLLGVVGALEYDPDFPSHKANHREWLSKGRFKEVVPIVEEKIRLKIHQTYRLQYLKDVVLARILDDPTFSVLNSLIFFNQVDIVQHIQNNAAFLTDLFSIFSDASETMTRKKQAVFFIQQCCQIIKNLQPPARMSLYGTFLSHGLLNVINFGLRNPDLSVRVSATDVLVSVIDHDPQMIRQTIYRQMHDDSVQLTDTLIDLLHVEVDLGIRSQVCDALKVLLDPVPIQVTVESNANGTDKTPQLTRRLQVDPQQELFFSHFYEHSAVRLFKPLLDLEGRQELHFDVAGESIFNYLNDLTNFFVRAHHHRCKFFMMQHNIAYRFVQLMHCRVKHLQLTAVRFFRQLIATRDEFYTRHIMEKRMIEHIFDLLERCLPRDNLLCSACLDFFDFFVKEDVVELTKHLVMSYKDRIKRLSYLPTFDDLLAGRYPQLVPQHPQHQAILASNGHLASQQQLASSSTDDDLSDGARVPNGVHSSALDSIVMDPDEEAYWNGDDDDDELQNPLGSPDDDQTNGESSVLKQLVDYPSDEEGDEGEGSSDPIEPEREAAESTSTAGGFAGTVNDAHKDSAIMSDDEAEEADEAEDGGAGGAGANSDNGNPSDSENVSPPPSSAQKAASSAALSVGPPPERVSEKRRREEDEDDELSKMMLQNKRRNSRSNSLNANITVLHKMTTGGFNGNGSSNGNSNGNGAEAVGGDTMSTSEGATPAKKISINISSPALQAVATEATGPGQGDDIA</sequence>
<evidence type="ECO:0000256" key="2">
    <source>
        <dbReference type="ARBA" id="ARBA00023242"/>
    </source>
</evidence>
<feature type="compositionally biased region" description="Acidic residues" evidence="3">
    <location>
        <begin position="770"/>
        <end position="786"/>
    </location>
</feature>
<feature type="compositionally biased region" description="Polar residues" evidence="3">
    <location>
        <begin position="879"/>
        <end position="891"/>
    </location>
</feature>
<reference evidence="6 7" key="1">
    <citation type="submission" date="2024-01" db="EMBL/GenBank/DDBJ databases">
        <authorList>
            <person name="Allen C."/>
            <person name="Tagirdzhanova G."/>
        </authorList>
    </citation>
    <scope>NUCLEOTIDE SEQUENCE [LARGE SCALE GENOMIC DNA]</scope>
</reference>
<protein>
    <submittedName>
        <fullName evidence="6">Platinum sensitivity protein</fullName>
    </submittedName>
</protein>
<evidence type="ECO:0000259" key="5">
    <source>
        <dbReference type="Pfam" id="PF22972"/>
    </source>
</evidence>
<name>A0ABP0C761_9PEZI</name>
<evidence type="ECO:0000256" key="1">
    <source>
        <dbReference type="ARBA" id="ARBA00004123"/>
    </source>
</evidence>
<comment type="caution">
    <text evidence="6">The sequence shown here is derived from an EMBL/GenBank/DDBJ whole genome shotgun (WGS) entry which is preliminary data.</text>
</comment>
<dbReference type="InterPro" id="IPR051137">
    <property type="entry name" value="PP4R3-like"/>
</dbReference>
<keyword evidence="7" id="KW-1185">Reference proteome</keyword>
<evidence type="ECO:0000256" key="3">
    <source>
        <dbReference type="SAM" id="MobiDB-lite"/>
    </source>
</evidence>
<dbReference type="InterPro" id="IPR006887">
    <property type="entry name" value="P4R3-like_central_dom"/>
</dbReference>
<dbReference type="Proteomes" id="UP001642405">
    <property type="component" value="Unassembled WGS sequence"/>
</dbReference>
<dbReference type="PANTHER" id="PTHR23318">
    <property type="entry name" value="ATP SYNTHASE GAMMA-RELATED"/>
    <property type="match status" value="1"/>
</dbReference>
<keyword evidence="2" id="KW-0539">Nucleus</keyword>
<organism evidence="6 7">
    <name type="scientific">Sporothrix curviconia</name>
    <dbReference type="NCBI Taxonomy" id="1260050"/>
    <lineage>
        <taxon>Eukaryota</taxon>
        <taxon>Fungi</taxon>
        <taxon>Dikarya</taxon>
        <taxon>Ascomycota</taxon>
        <taxon>Pezizomycotina</taxon>
        <taxon>Sordariomycetes</taxon>
        <taxon>Sordariomycetidae</taxon>
        <taxon>Ophiostomatales</taxon>
        <taxon>Ophiostomataceae</taxon>
        <taxon>Sporothrix</taxon>
    </lineage>
</organism>
<dbReference type="InterPro" id="IPR011989">
    <property type="entry name" value="ARM-like"/>
</dbReference>
<feature type="compositionally biased region" description="Acidic residues" evidence="3">
    <location>
        <begin position="812"/>
        <end position="822"/>
    </location>
</feature>
<dbReference type="InterPro" id="IPR055236">
    <property type="entry name" value="EVH1_PP4R3"/>
</dbReference>
<dbReference type="EMBL" id="CAWUHB010000040">
    <property type="protein sequence ID" value="CAK7227726.1"/>
    <property type="molecule type" value="Genomic_DNA"/>
</dbReference>
<dbReference type="Pfam" id="PF22972">
    <property type="entry name" value="EVH1_PP4R3"/>
    <property type="match status" value="1"/>
</dbReference>
<feature type="compositionally biased region" description="Acidic residues" evidence="3">
    <location>
        <begin position="858"/>
        <end position="870"/>
    </location>
</feature>
<dbReference type="Gene3D" id="1.25.10.10">
    <property type="entry name" value="Leucine-rich Repeat Variant"/>
    <property type="match status" value="1"/>
</dbReference>
<feature type="domain" description="PP4R3 EVH1-like" evidence="5">
    <location>
        <begin position="63"/>
        <end position="180"/>
    </location>
</feature>
<feature type="domain" description="Serine/threonine-protein phosphatase 4 regulatory subunit 3-like central" evidence="4">
    <location>
        <begin position="214"/>
        <end position="714"/>
    </location>
</feature>
<feature type="compositionally biased region" description="Low complexity" evidence="3">
    <location>
        <begin position="897"/>
        <end position="906"/>
    </location>
</feature>
<dbReference type="Gene3D" id="2.30.29.30">
    <property type="entry name" value="Pleckstrin-homology domain (PH domain)/Phosphotyrosine-binding domain (PTB)"/>
    <property type="match status" value="1"/>
</dbReference>
<comment type="subcellular location">
    <subcellularLocation>
        <location evidence="1">Nucleus</location>
    </subcellularLocation>
</comment>
<proteinExistence type="predicted"/>
<accession>A0ABP0C761</accession>
<evidence type="ECO:0000313" key="7">
    <source>
        <dbReference type="Proteomes" id="UP001642405"/>
    </source>
</evidence>
<dbReference type="InterPro" id="IPR011993">
    <property type="entry name" value="PH-like_dom_sf"/>
</dbReference>